<evidence type="ECO:0000313" key="2">
    <source>
        <dbReference type="EMBL" id="NIF22364.1"/>
    </source>
</evidence>
<comment type="caution">
    <text evidence="2">The sequence shown here is derived from an EMBL/GenBank/DDBJ whole genome shotgun (WGS) entry which is preliminary data.</text>
</comment>
<sequence>MPQPDQPQIVLLSVDECLPLRQQVLWPDRDISFSRVEGDEQAQHFGIREREQLICCLSVFACSDNRFQIRKFATAIGYQGRGLGTHLLRAVLNTLKDTQVVLDARLSASAFYQRFGFIPVAETFYKSDIAFIRMQLTP</sequence>
<accession>A0ABX0RFZ8</accession>
<dbReference type="Gene3D" id="3.40.630.30">
    <property type="match status" value="1"/>
</dbReference>
<dbReference type="Proteomes" id="UP001515683">
    <property type="component" value="Unassembled WGS sequence"/>
</dbReference>
<evidence type="ECO:0000313" key="3">
    <source>
        <dbReference type="Proteomes" id="UP001515683"/>
    </source>
</evidence>
<dbReference type="EMBL" id="VWXF01000004">
    <property type="protein sequence ID" value="NIF22364.1"/>
    <property type="molecule type" value="Genomic_DNA"/>
</dbReference>
<proteinExistence type="predicted"/>
<dbReference type="InterPro" id="IPR000182">
    <property type="entry name" value="GNAT_dom"/>
</dbReference>
<protein>
    <submittedName>
        <fullName evidence="2">GNAT family N-acetyltransferase</fullName>
    </submittedName>
</protein>
<dbReference type="CDD" id="cd04301">
    <property type="entry name" value="NAT_SF"/>
    <property type="match status" value="1"/>
</dbReference>
<dbReference type="PROSITE" id="PS51186">
    <property type="entry name" value="GNAT"/>
    <property type="match status" value="1"/>
</dbReference>
<dbReference type="Pfam" id="PF13673">
    <property type="entry name" value="Acetyltransf_10"/>
    <property type="match status" value="1"/>
</dbReference>
<name>A0ABX0RFZ8_9GAMM</name>
<feature type="domain" description="N-acetyltransferase" evidence="1">
    <location>
        <begin position="4"/>
        <end position="138"/>
    </location>
</feature>
<evidence type="ECO:0000259" key="1">
    <source>
        <dbReference type="PROSITE" id="PS51186"/>
    </source>
</evidence>
<gene>
    <name evidence="2" type="ORF">F3J40_12235</name>
</gene>
<reference evidence="2 3" key="1">
    <citation type="journal article" date="2019" name="bioRxiv">
        <title>Bacteria contribute to plant secondary compound degradation in a generalist herbivore system.</title>
        <authorList>
            <person name="Francoeur C.B."/>
            <person name="Khadempour L."/>
            <person name="Moreira-Soto R.D."/>
            <person name="Gotting K."/>
            <person name="Book A.J."/>
            <person name="Pinto-Tomas A.A."/>
            <person name="Keefover-Ring K."/>
            <person name="Currie C.R."/>
        </authorList>
    </citation>
    <scope>NUCLEOTIDE SEQUENCE [LARGE SCALE GENOMIC DNA]</scope>
    <source>
        <strain evidence="2">Acro-835</strain>
    </source>
</reference>
<dbReference type="InterPro" id="IPR016181">
    <property type="entry name" value="Acyl_CoA_acyltransferase"/>
</dbReference>
<dbReference type="SUPFAM" id="SSF55729">
    <property type="entry name" value="Acyl-CoA N-acyltransferases (Nat)"/>
    <property type="match status" value="1"/>
</dbReference>
<keyword evidence="3" id="KW-1185">Reference proteome</keyword>
<dbReference type="RefSeq" id="WP_167014976.1">
    <property type="nucleotide sequence ID" value="NZ_VWXF01000004.1"/>
</dbReference>
<organism evidence="2 3">
    <name type="scientific">Candidatus Pantoea multigeneris</name>
    <dbReference type="NCBI Taxonomy" id="2608357"/>
    <lineage>
        <taxon>Bacteria</taxon>
        <taxon>Pseudomonadati</taxon>
        <taxon>Pseudomonadota</taxon>
        <taxon>Gammaproteobacteria</taxon>
        <taxon>Enterobacterales</taxon>
        <taxon>Erwiniaceae</taxon>
        <taxon>Pantoea</taxon>
    </lineage>
</organism>